<proteinExistence type="predicted"/>
<reference evidence="1 2" key="1">
    <citation type="submission" date="2017-11" db="EMBL/GenBank/DDBJ databases">
        <title>Draft genome sequence of Rhizobiales bacterium SY3-13.</title>
        <authorList>
            <person name="Sun C."/>
        </authorList>
    </citation>
    <scope>NUCLEOTIDE SEQUENCE [LARGE SCALE GENOMIC DNA]</scope>
    <source>
        <strain evidence="1 2">SY3-13</strain>
    </source>
</reference>
<evidence type="ECO:0000313" key="2">
    <source>
        <dbReference type="Proteomes" id="UP000229498"/>
    </source>
</evidence>
<gene>
    <name evidence="1" type="ORF">CVT23_03675</name>
</gene>
<organism evidence="1 2">
    <name type="scientific">Minwuia thermotolerans</name>
    <dbReference type="NCBI Taxonomy" id="2056226"/>
    <lineage>
        <taxon>Bacteria</taxon>
        <taxon>Pseudomonadati</taxon>
        <taxon>Pseudomonadota</taxon>
        <taxon>Alphaproteobacteria</taxon>
        <taxon>Minwuiales</taxon>
        <taxon>Minwuiaceae</taxon>
        <taxon>Minwuia</taxon>
    </lineage>
</organism>
<dbReference type="AlphaFoldDB" id="A0A2M9G5J5"/>
<name>A0A2M9G5J5_9PROT</name>
<comment type="caution">
    <text evidence="1">The sequence shown here is derived from an EMBL/GenBank/DDBJ whole genome shotgun (WGS) entry which is preliminary data.</text>
</comment>
<keyword evidence="2" id="KW-1185">Reference proteome</keyword>
<evidence type="ECO:0000313" key="1">
    <source>
        <dbReference type="EMBL" id="PJK30974.1"/>
    </source>
</evidence>
<dbReference type="Proteomes" id="UP000229498">
    <property type="component" value="Unassembled WGS sequence"/>
</dbReference>
<protein>
    <submittedName>
        <fullName evidence="1">Uncharacterized protein</fullName>
    </submittedName>
</protein>
<sequence>MAPSWLVARADFMVHAGRRNWMTPFLALAGRGGVPVKAASNAAGRLSAARRISDWRPGQMREAEPDCGVSTERAAEAWVADVVRLAGAAA</sequence>
<accession>A0A2M9G5J5</accession>
<dbReference type="EMBL" id="PHIG01000011">
    <property type="protein sequence ID" value="PJK30974.1"/>
    <property type="molecule type" value="Genomic_DNA"/>
</dbReference>